<comment type="catalytic activity">
    <reaction evidence="1">
        <text>Hydrolysis of terminal non-reducing alpha-L-rhamnose residues in alpha-L-rhamnosides.</text>
        <dbReference type="EC" id="3.2.1.40"/>
    </reaction>
</comment>
<dbReference type="SUPFAM" id="SSF48208">
    <property type="entry name" value="Six-hairpin glycosidases"/>
    <property type="match status" value="1"/>
</dbReference>
<name>A0A135T9N9_9PEZI</name>
<dbReference type="InterPro" id="IPR012341">
    <property type="entry name" value="6hp_glycosidase-like_sf"/>
</dbReference>
<evidence type="ECO:0000259" key="6">
    <source>
        <dbReference type="Pfam" id="PF17389"/>
    </source>
</evidence>
<dbReference type="PANTHER" id="PTHR33307:SF6">
    <property type="entry name" value="ALPHA-RHAMNOSIDASE (EUROFUNG)-RELATED"/>
    <property type="match status" value="1"/>
</dbReference>
<dbReference type="GO" id="GO:0030596">
    <property type="term" value="F:alpha-L-rhamnosidase activity"/>
    <property type="evidence" value="ECO:0007669"/>
    <property type="project" value="UniProtKB-EC"/>
</dbReference>
<dbReference type="InterPro" id="IPR008928">
    <property type="entry name" value="6-hairpin_glycosidase_sf"/>
</dbReference>
<dbReference type="InterPro" id="IPR008902">
    <property type="entry name" value="Rhamnosid_concanavalin"/>
</dbReference>
<protein>
    <recommendedName>
        <fullName evidence="2">alpha-L-rhamnosidase</fullName>
        <ecNumber evidence="2">3.2.1.40</ecNumber>
    </recommendedName>
</protein>
<accession>A0A135T9N9</accession>
<sequence>MSVSIFDLQFEQHRSALGIHQTTPRISWRFEGDAANWTQLGYDLEVTRQGITEVFHVESADSVFVPWPTVQLSEGESASVRAKAYGHNGQPETSWSKSVTVETGLLSPESWQGALTITTPDKRADRNATQHPALFRKDFPIDSEVQSARLYITALGIYEAELNGQRVGDYVLAPGWQSYAHRHVYDTYDITSFLKAGDNAIGVTIGEGWFSGRLTWGGGINNVYGEDLGLKSLLKISFKNGTIQYIGTDETWMSTEAPTYSSSIYVGESFDSRLVQKGWSSPGFENQSAWKGVRPTLGPSHLVHADGPGIRRIEEVTLKSVTSSPKGATLLDFGQNLVGWLKIKVDGPSGTTIKLTHAEVLENGEIGTRPLRGALQTDYITLDGEGELTWEPKFTYHGFRYVQVEGWPQETPLDSNSVSAVVVHTDLARTGYFRSSNDKLNRLHENALWSMKGNFMSIPTDCPQRDERLGWTGDVTAFGPTSVFLYDTSGFWKGWMKDVNAEQADAGGIPPVLIPHVPQGWTANGYPSTAIWGDVAVIHPYNIFQAFGDRDLLREHWPGVKLWLDNGVRRDSTGLWDRSTFQFGDWLDPLAPPWDPAASQTNKFLVADAYLVHGTGLAAQMAEWLGETADADRYNTAYSNLKTKFQAAWINVDGTMVSETQTGLILPLYFGLIPDAQVANATQRLRAIIEQNQYKVGTGFAATHYLGLGLSAVNATDTFYGMIQQEEVPGWLYQVKMGGTTTWERWDSMLPDGKINPGDMTSFNHYAYGSVADWMHKTIGGISPAAPGYKRISIAPIPGGMLTNAACSLYTQYGLVSAEWWLESSNFRLQVTIPPNTVATITIPAVGREAGRTTEVGSGTYTF</sequence>
<comment type="caution">
    <text evidence="8">The sequence shown here is derived from an EMBL/GenBank/DDBJ whole genome shotgun (WGS) entry which is preliminary data.</text>
</comment>
<proteinExistence type="predicted"/>
<feature type="domain" description="Alpha-L-rhamnosidase C-terminal" evidence="7">
    <location>
        <begin position="781"/>
        <end position="850"/>
    </location>
</feature>
<evidence type="ECO:0000313" key="8">
    <source>
        <dbReference type="EMBL" id="KXH44858.1"/>
    </source>
</evidence>
<dbReference type="Pfam" id="PF05592">
    <property type="entry name" value="Bac_rhamnosid"/>
    <property type="match status" value="1"/>
</dbReference>
<dbReference type="PANTHER" id="PTHR33307">
    <property type="entry name" value="ALPHA-RHAMNOSIDASE (EUROFUNG)"/>
    <property type="match status" value="1"/>
</dbReference>
<dbReference type="Gene3D" id="2.60.40.10">
    <property type="entry name" value="Immunoglobulins"/>
    <property type="match status" value="1"/>
</dbReference>
<dbReference type="OrthoDB" id="10036721at2759"/>
<evidence type="ECO:0000256" key="2">
    <source>
        <dbReference type="ARBA" id="ARBA00012652"/>
    </source>
</evidence>
<dbReference type="Pfam" id="PF08531">
    <property type="entry name" value="Bac_rhamnosid_N"/>
    <property type="match status" value="1"/>
</dbReference>
<dbReference type="InterPro" id="IPR013783">
    <property type="entry name" value="Ig-like_fold"/>
</dbReference>
<dbReference type="EMBL" id="JFBX01000237">
    <property type="protein sequence ID" value="KXH44858.1"/>
    <property type="molecule type" value="Genomic_DNA"/>
</dbReference>
<reference evidence="8 9" key="1">
    <citation type="submission" date="2014-02" db="EMBL/GenBank/DDBJ databases">
        <title>The genome sequence of Colletotrichum simmondsii CBS122122.</title>
        <authorList>
            <person name="Baroncelli R."/>
            <person name="Thon M.R."/>
        </authorList>
    </citation>
    <scope>NUCLEOTIDE SEQUENCE [LARGE SCALE GENOMIC DNA]</scope>
    <source>
        <strain evidence="8 9">CBS122122</strain>
    </source>
</reference>
<evidence type="ECO:0000259" key="7">
    <source>
        <dbReference type="Pfam" id="PF17390"/>
    </source>
</evidence>
<dbReference type="EC" id="3.2.1.40" evidence="2"/>
<keyword evidence="9" id="KW-1185">Reference proteome</keyword>
<organism evidence="8 9">
    <name type="scientific">Colletotrichum simmondsii</name>
    <dbReference type="NCBI Taxonomy" id="703756"/>
    <lineage>
        <taxon>Eukaryota</taxon>
        <taxon>Fungi</taxon>
        <taxon>Dikarya</taxon>
        <taxon>Ascomycota</taxon>
        <taxon>Pezizomycotina</taxon>
        <taxon>Sordariomycetes</taxon>
        <taxon>Hypocreomycetidae</taxon>
        <taxon>Glomerellales</taxon>
        <taxon>Glomerellaceae</taxon>
        <taxon>Colletotrichum</taxon>
        <taxon>Colletotrichum acutatum species complex</taxon>
    </lineage>
</organism>
<feature type="domain" description="Alpha-L-rhamnosidase concanavalin-like" evidence="4">
    <location>
        <begin position="324"/>
        <end position="424"/>
    </location>
</feature>
<dbReference type="InterPro" id="IPR016007">
    <property type="entry name" value="Alpha_rhamnosid"/>
</dbReference>
<evidence type="ECO:0000259" key="5">
    <source>
        <dbReference type="Pfam" id="PF08531"/>
    </source>
</evidence>
<dbReference type="Gene3D" id="2.60.420.10">
    <property type="entry name" value="Maltose phosphorylase, domain 3"/>
    <property type="match status" value="1"/>
</dbReference>
<dbReference type="SUPFAM" id="SSF49785">
    <property type="entry name" value="Galactose-binding domain-like"/>
    <property type="match status" value="1"/>
</dbReference>
<dbReference type="Pfam" id="PF25788">
    <property type="entry name" value="Ig_Rha78A_N"/>
    <property type="match status" value="1"/>
</dbReference>
<dbReference type="Gene3D" id="2.60.120.260">
    <property type="entry name" value="Galactose-binding domain-like"/>
    <property type="match status" value="2"/>
</dbReference>
<feature type="domain" description="Alpha-L-rhamnosidase six-hairpin glycosidase" evidence="6">
    <location>
        <begin position="429"/>
        <end position="779"/>
    </location>
</feature>
<dbReference type="InterPro" id="IPR013737">
    <property type="entry name" value="Bac_rhamnosid_N"/>
</dbReference>
<feature type="domain" description="Bacterial alpha-L-rhamnosidase N-terminal" evidence="5">
    <location>
        <begin position="144"/>
        <end position="313"/>
    </location>
</feature>
<dbReference type="Pfam" id="PF17390">
    <property type="entry name" value="Bac_rhamnosid_C"/>
    <property type="match status" value="1"/>
</dbReference>
<dbReference type="PIRSF" id="PIRSF010631">
    <property type="entry name" value="A-rhamnsds"/>
    <property type="match status" value="1"/>
</dbReference>
<evidence type="ECO:0000256" key="3">
    <source>
        <dbReference type="ARBA" id="ARBA00022801"/>
    </source>
</evidence>
<dbReference type="InterPro" id="IPR008979">
    <property type="entry name" value="Galactose-bd-like_sf"/>
</dbReference>
<dbReference type="InterPro" id="IPR035396">
    <property type="entry name" value="Bac_rhamnosid6H"/>
</dbReference>
<gene>
    <name evidence="8" type="ORF">CSIM01_13398</name>
</gene>
<dbReference type="GO" id="GO:0005975">
    <property type="term" value="P:carbohydrate metabolic process"/>
    <property type="evidence" value="ECO:0007669"/>
    <property type="project" value="InterPro"/>
</dbReference>
<dbReference type="Pfam" id="PF17389">
    <property type="entry name" value="Bac_rhamnosid6H"/>
    <property type="match status" value="1"/>
</dbReference>
<keyword evidence="3" id="KW-0378">Hydrolase</keyword>
<evidence type="ECO:0000313" key="9">
    <source>
        <dbReference type="Proteomes" id="UP000070328"/>
    </source>
</evidence>
<dbReference type="AlphaFoldDB" id="A0A135T9N9"/>
<dbReference type="Gene3D" id="1.50.10.10">
    <property type="match status" value="1"/>
</dbReference>
<dbReference type="InterPro" id="IPR035398">
    <property type="entry name" value="Bac_rhamnosid_C"/>
</dbReference>
<evidence type="ECO:0000256" key="1">
    <source>
        <dbReference type="ARBA" id="ARBA00001445"/>
    </source>
</evidence>
<evidence type="ECO:0000259" key="4">
    <source>
        <dbReference type="Pfam" id="PF05592"/>
    </source>
</evidence>
<dbReference type="Proteomes" id="UP000070328">
    <property type="component" value="Unassembled WGS sequence"/>
</dbReference>